<accession>A0A512L4M0</accession>
<sequence>MCRIEESSTVQSKEEESPSYITGVGIDLVKNVFSVHSVDAHGKLALKKTLSRGKRSNALPKSGTNDFSPRHKGSERGILRIQ</sequence>
<dbReference type="Proteomes" id="UP000321337">
    <property type="component" value="Unassembled WGS sequence"/>
</dbReference>
<name>A0A512L4M0_9PROT</name>
<dbReference type="AlphaFoldDB" id="A0A512L4M0"/>
<reference evidence="2 3" key="1">
    <citation type="submission" date="2019-07" db="EMBL/GenBank/DDBJ databases">
        <title>Whole genome shotgun sequence of Thiobacillus plumbophilus NBRC 107929.</title>
        <authorList>
            <person name="Hosoyama A."/>
            <person name="Uohara A."/>
            <person name="Ohji S."/>
            <person name="Ichikawa N."/>
        </authorList>
    </citation>
    <scope>NUCLEOTIDE SEQUENCE [LARGE SCALE GENOMIC DNA]</scope>
    <source>
        <strain evidence="2 3">NBRC 107929</strain>
    </source>
</reference>
<proteinExistence type="predicted"/>
<feature type="region of interest" description="Disordered" evidence="1">
    <location>
        <begin position="52"/>
        <end position="82"/>
    </location>
</feature>
<protein>
    <submittedName>
        <fullName evidence="2">Uncharacterized protein</fullName>
    </submittedName>
</protein>
<keyword evidence="3" id="KW-1185">Reference proteome</keyword>
<evidence type="ECO:0000313" key="2">
    <source>
        <dbReference type="EMBL" id="GEP29425.1"/>
    </source>
</evidence>
<gene>
    <name evidence="2" type="ORF">TPL01_05630</name>
</gene>
<comment type="caution">
    <text evidence="2">The sequence shown here is derived from an EMBL/GenBank/DDBJ whole genome shotgun (WGS) entry which is preliminary data.</text>
</comment>
<dbReference type="OrthoDB" id="8261795at2"/>
<evidence type="ECO:0000256" key="1">
    <source>
        <dbReference type="SAM" id="MobiDB-lite"/>
    </source>
</evidence>
<dbReference type="RefSeq" id="WP_147070541.1">
    <property type="nucleotide sequence ID" value="NZ_AP021884.1"/>
</dbReference>
<feature type="compositionally biased region" description="Basic and acidic residues" evidence="1">
    <location>
        <begin position="68"/>
        <end position="82"/>
    </location>
</feature>
<organism evidence="2 3">
    <name type="scientific">Sulfuriferula plumbiphila</name>
    <dbReference type="NCBI Taxonomy" id="171865"/>
    <lineage>
        <taxon>Bacteria</taxon>
        <taxon>Pseudomonadati</taxon>
        <taxon>Pseudomonadota</taxon>
        <taxon>Betaproteobacteria</taxon>
        <taxon>Nitrosomonadales</taxon>
        <taxon>Sulfuricellaceae</taxon>
        <taxon>Sulfuriferula</taxon>
    </lineage>
</organism>
<evidence type="ECO:0000313" key="3">
    <source>
        <dbReference type="Proteomes" id="UP000321337"/>
    </source>
</evidence>
<dbReference type="EMBL" id="BKAD01000004">
    <property type="protein sequence ID" value="GEP29425.1"/>
    <property type="molecule type" value="Genomic_DNA"/>
</dbReference>